<dbReference type="PROSITE" id="PS51471">
    <property type="entry name" value="FE2OG_OXY"/>
    <property type="match status" value="1"/>
</dbReference>
<keyword evidence="8" id="KW-0408">Iron</keyword>
<organism evidence="12">
    <name type="scientific">Daphnia magna</name>
    <dbReference type="NCBI Taxonomy" id="35525"/>
    <lineage>
        <taxon>Eukaryota</taxon>
        <taxon>Metazoa</taxon>
        <taxon>Ecdysozoa</taxon>
        <taxon>Arthropoda</taxon>
        <taxon>Crustacea</taxon>
        <taxon>Branchiopoda</taxon>
        <taxon>Diplostraca</taxon>
        <taxon>Cladocera</taxon>
        <taxon>Anomopoda</taxon>
        <taxon>Daphniidae</taxon>
        <taxon>Daphnia</taxon>
    </lineage>
</organism>
<dbReference type="InterPro" id="IPR044862">
    <property type="entry name" value="Pro_4_hyd_alph_FE2OG_OXY"/>
</dbReference>
<dbReference type="EMBL" id="GDIQ01068769">
    <property type="protein sequence ID" value="JAN25968.1"/>
    <property type="molecule type" value="Transcribed_RNA"/>
</dbReference>
<keyword evidence="2" id="KW-0479">Metal-binding</keyword>
<evidence type="ECO:0000256" key="5">
    <source>
        <dbReference type="ARBA" id="ARBA00022896"/>
    </source>
</evidence>
<dbReference type="GO" id="GO:0008270">
    <property type="term" value="F:zinc ion binding"/>
    <property type="evidence" value="ECO:0007669"/>
    <property type="project" value="UniProtKB-KW"/>
</dbReference>
<dbReference type="EC" id="1.14.11.29" evidence="9"/>
<proteinExistence type="predicted"/>
<evidence type="ECO:0000256" key="6">
    <source>
        <dbReference type="ARBA" id="ARBA00022964"/>
    </source>
</evidence>
<evidence type="ECO:0000256" key="2">
    <source>
        <dbReference type="ARBA" id="ARBA00022723"/>
    </source>
</evidence>
<dbReference type="Gene3D" id="2.60.120.620">
    <property type="entry name" value="q2cbj1_9rhob like domain"/>
    <property type="match status" value="1"/>
</dbReference>
<evidence type="ECO:0000256" key="10">
    <source>
        <dbReference type="ARBA" id="ARBA00049134"/>
    </source>
</evidence>
<protein>
    <recommendedName>
        <fullName evidence="9">hypoxia-inducible factor-proline dioxygenase</fullName>
        <ecNumber evidence="9">1.14.11.29</ecNumber>
    </recommendedName>
</protein>
<dbReference type="GO" id="GO:0160082">
    <property type="term" value="F:hypoxia-inducible factor-proline dioxygenase activity"/>
    <property type="evidence" value="ECO:0007669"/>
    <property type="project" value="UniProtKB-EC"/>
</dbReference>
<evidence type="ECO:0000256" key="7">
    <source>
        <dbReference type="ARBA" id="ARBA00023002"/>
    </source>
</evidence>
<reference evidence="12" key="1">
    <citation type="submission" date="2015-10" db="EMBL/GenBank/DDBJ databases">
        <title>EvidentialGene: Evidence-directed Construction of Complete mRNA Transcriptomes without Genomes.</title>
        <authorList>
            <person name="Gilbert D.G."/>
        </authorList>
    </citation>
    <scope>NUCLEOTIDE SEQUENCE</scope>
</reference>
<dbReference type="OrthoDB" id="76265at2759"/>
<dbReference type="Pfam" id="PF13640">
    <property type="entry name" value="2OG-FeII_Oxy_3"/>
    <property type="match status" value="1"/>
</dbReference>
<evidence type="ECO:0000256" key="9">
    <source>
        <dbReference type="ARBA" id="ARBA00039004"/>
    </source>
</evidence>
<feature type="compositionally biased region" description="Basic and acidic residues" evidence="11">
    <location>
        <begin position="112"/>
        <end position="130"/>
    </location>
</feature>
<dbReference type="Pfam" id="PF01753">
    <property type="entry name" value="zf-MYND"/>
    <property type="match status" value="1"/>
</dbReference>
<sequence length="426" mass="48161">MNNPSSLVCHHCGLGEHLFRCVRCRSAVYCSKEHQRKDWNVHKLVCFTPQNKKGEDNCVAVEEPAIENEVCSISLASESLQCTTSKKQLPGEKDSGLNIKSKSGDKQYSGENSHDIPENPEKTNPESKHKDLKGTVLEMGSVTLEPDCSRSSQTGWQSPQENSSFNQPISPPFLHRSFNRELSCKEQLQSISMEWMSQICQYVVRDLEKYGICVVDNFMGKERAEAIHRSVVSMYHSGVFVEGETVSSSLETTKNVRSDKITWVDGSESNCANIAVLISTIDTIIMNAIRMKGNGQLGQRTIGGRTKAMIACYPGSGSHYVKHVDNPNRDGRCITTTYYVNKDWDAKTVGGLLRIFPQGWANQVVDIEPILDRMVFFWSDRRNPHEVQPAFRTRYAITVWYFDAKEREEARIRHREGAVKEPKSNE</sequence>
<evidence type="ECO:0000256" key="4">
    <source>
        <dbReference type="ARBA" id="ARBA00022833"/>
    </source>
</evidence>
<name>A0A0N8C4V8_9CRUS</name>
<keyword evidence="5" id="KW-0847">Vitamin C</keyword>
<evidence type="ECO:0000256" key="11">
    <source>
        <dbReference type="SAM" id="MobiDB-lite"/>
    </source>
</evidence>
<keyword evidence="6" id="KW-0223">Dioxygenase</keyword>
<accession>A0A0N8C4V8</accession>
<dbReference type="GO" id="GO:0071456">
    <property type="term" value="P:cellular response to hypoxia"/>
    <property type="evidence" value="ECO:0007669"/>
    <property type="project" value="TreeGrafter"/>
</dbReference>
<evidence type="ECO:0000256" key="8">
    <source>
        <dbReference type="ARBA" id="ARBA00023004"/>
    </source>
</evidence>
<dbReference type="PROSITE" id="PS50865">
    <property type="entry name" value="ZF_MYND_2"/>
    <property type="match status" value="1"/>
</dbReference>
<dbReference type="SMART" id="SM00702">
    <property type="entry name" value="P4Hc"/>
    <property type="match status" value="1"/>
</dbReference>
<dbReference type="InterPro" id="IPR051559">
    <property type="entry name" value="HIF_prolyl_hydroxylases"/>
</dbReference>
<dbReference type="InterPro" id="IPR005123">
    <property type="entry name" value="Oxoglu/Fe-dep_dioxygenase_dom"/>
</dbReference>
<dbReference type="SUPFAM" id="SSF144232">
    <property type="entry name" value="HIT/MYND zinc finger-like"/>
    <property type="match status" value="1"/>
</dbReference>
<keyword evidence="4" id="KW-0862">Zinc</keyword>
<dbReference type="InterPro" id="IPR006620">
    <property type="entry name" value="Pro_4_hyd_alph"/>
</dbReference>
<dbReference type="Gene3D" id="6.10.140.2220">
    <property type="match status" value="1"/>
</dbReference>
<dbReference type="PANTHER" id="PTHR12907">
    <property type="entry name" value="EGL NINE HOMOLOG-RELATED"/>
    <property type="match status" value="1"/>
</dbReference>
<dbReference type="AlphaFoldDB" id="A0A0N8C4V8"/>
<dbReference type="InterPro" id="IPR002893">
    <property type="entry name" value="Znf_MYND"/>
</dbReference>
<keyword evidence="7" id="KW-0560">Oxidoreductase</keyword>
<evidence type="ECO:0000256" key="3">
    <source>
        <dbReference type="ARBA" id="ARBA00022771"/>
    </source>
</evidence>
<dbReference type="GO" id="GO:0031418">
    <property type="term" value="F:L-ascorbic acid binding"/>
    <property type="evidence" value="ECO:0007669"/>
    <property type="project" value="UniProtKB-KW"/>
</dbReference>
<evidence type="ECO:0000313" key="12">
    <source>
        <dbReference type="EMBL" id="JAN25968.1"/>
    </source>
</evidence>
<dbReference type="GO" id="GO:0008198">
    <property type="term" value="F:ferrous iron binding"/>
    <property type="evidence" value="ECO:0007669"/>
    <property type="project" value="TreeGrafter"/>
</dbReference>
<keyword evidence="3" id="KW-0863">Zinc-finger</keyword>
<evidence type="ECO:0000256" key="1">
    <source>
        <dbReference type="ARBA" id="ARBA00001961"/>
    </source>
</evidence>
<feature type="compositionally biased region" description="Polar residues" evidence="11">
    <location>
        <begin position="149"/>
        <end position="165"/>
    </location>
</feature>
<dbReference type="PANTHER" id="PTHR12907:SF26">
    <property type="entry name" value="HIF PROLYL HYDROXYLASE, ISOFORM C"/>
    <property type="match status" value="1"/>
</dbReference>
<comment type="catalytic activity">
    <reaction evidence="10">
        <text>L-prolyl-[hypoxia-inducible factor alpha subunit] + 2-oxoglutarate + O2 = trans-4-hydroxy-L-prolyl-[hypoxia-inducible factor alpha subunit] + succinate + CO2</text>
        <dbReference type="Rhea" id="RHEA:48400"/>
        <dbReference type="Rhea" id="RHEA-COMP:12093"/>
        <dbReference type="Rhea" id="RHEA-COMP:12094"/>
        <dbReference type="ChEBI" id="CHEBI:15379"/>
        <dbReference type="ChEBI" id="CHEBI:16526"/>
        <dbReference type="ChEBI" id="CHEBI:16810"/>
        <dbReference type="ChEBI" id="CHEBI:30031"/>
        <dbReference type="ChEBI" id="CHEBI:50342"/>
        <dbReference type="ChEBI" id="CHEBI:61965"/>
        <dbReference type="EC" id="1.14.11.29"/>
    </reaction>
</comment>
<dbReference type="PROSITE" id="PS01360">
    <property type="entry name" value="ZF_MYND_1"/>
    <property type="match status" value="1"/>
</dbReference>
<comment type="cofactor">
    <cofactor evidence="1">
        <name>L-ascorbate</name>
        <dbReference type="ChEBI" id="CHEBI:38290"/>
    </cofactor>
</comment>
<feature type="region of interest" description="Disordered" evidence="11">
    <location>
        <begin position="84"/>
        <end position="130"/>
    </location>
</feature>
<feature type="region of interest" description="Disordered" evidence="11">
    <location>
        <begin position="146"/>
        <end position="165"/>
    </location>
</feature>